<name>A0A1H3K852_9PSEU</name>
<dbReference type="Pfam" id="PF04309">
    <property type="entry name" value="G3P_antiterm"/>
    <property type="match status" value="1"/>
</dbReference>
<gene>
    <name evidence="1" type="ORF">SAMN05216215_1027102</name>
</gene>
<dbReference type="RefSeq" id="WP_093270136.1">
    <property type="nucleotide sequence ID" value="NZ_FNOK01000027.1"/>
</dbReference>
<reference evidence="2" key="1">
    <citation type="submission" date="2016-10" db="EMBL/GenBank/DDBJ databases">
        <authorList>
            <person name="Varghese N."/>
            <person name="Submissions S."/>
        </authorList>
    </citation>
    <scope>NUCLEOTIDE SEQUENCE [LARGE SCALE GENOMIC DNA]</scope>
    <source>
        <strain evidence="2">CGMCC 4.3530</strain>
    </source>
</reference>
<dbReference type="AlphaFoldDB" id="A0A1H3K852"/>
<dbReference type="PIRSF" id="PIRSF016897">
    <property type="entry name" value="GlpP"/>
    <property type="match status" value="1"/>
</dbReference>
<dbReference type="InterPro" id="IPR006699">
    <property type="entry name" value="GlpP"/>
</dbReference>
<keyword evidence="2" id="KW-1185">Reference proteome</keyword>
<dbReference type="PANTHER" id="PTHR35787">
    <property type="entry name" value="GLYCEROL UPTAKE OPERON ANTITERMINATOR REGULATORY PROTEIN"/>
    <property type="match status" value="1"/>
</dbReference>
<dbReference type="EMBL" id="FNOK01000027">
    <property type="protein sequence ID" value="SDY48370.1"/>
    <property type="molecule type" value="Genomic_DNA"/>
</dbReference>
<dbReference type="Proteomes" id="UP000199529">
    <property type="component" value="Unassembled WGS sequence"/>
</dbReference>
<evidence type="ECO:0000313" key="2">
    <source>
        <dbReference type="Proteomes" id="UP000199529"/>
    </source>
</evidence>
<protein>
    <submittedName>
        <fullName evidence="1">Glycerol uptake operon antiterminator</fullName>
    </submittedName>
</protein>
<organism evidence="1 2">
    <name type="scientific">Saccharopolyspora shandongensis</name>
    <dbReference type="NCBI Taxonomy" id="418495"/>
    <lineage>
        <taxon>Bacteria</taxon>
        <taxon>Bacillati</taxon>
        <taxon>Actinomycetota</taxon>
        <taxon>Actinomycetes</taxon>
        <taxon>Pseudonocardiales</taxon>
        <taxon>Pseudonocardiaceae</taxon>
        <taxon>Saccharopolyspora</taxon>
    </lineage>
</organism>
<dbReference type="PANTHER" id="PTHR35787:SF1">
    <property type="entry name" value="GLYCEROL UPTAKE OPERON ANTITERMINATOR REGULATORY PROTEIN"/>
    <property type="match status" value="1"/>
</dbReference>
<dbReference type="GO" id="GO:0006071">
    <property type="term" value="P:glycerol metabolic process"/>
    <property type="evidence" value="ECO:0007669"/>
    <property type="project" value="InterPro"/>
</dbReference>
<dbReference type="STRING" id="418495.SAMN05216215_1027102"/>
<dbReference type="Gene3D" id="3.20.20.70">
    <property type="entry name" value="Aldolase class I"/>
    <property type="match status" value="1"/>
</dbReference>
<evidence type="ECO:0000313" key="1">
    <source>
        <dbReference type="EMBL" id="SDY48370.1"/>
    </source>
</evidence>
<dbReference type="OrthoDB" id="8724213at2"/>
<dbReference type="GO" id="GO:0045893">
    <property type="term" value="P:positive regulation of DNA-templated transcription"/>
    <property type="evidence" value="ECO:0007669"/>
    <property type="project" value="TreeGrafter"/>
</dbReference>
<accession>A0A1H3K852</accession>
<dbReference type="SUPFAM" id="SSF110391">
    <property type="entry name" value="GlpP-like"/>
    <property type="match status" value="1"/>
</dbReference>
<sequence length="207" mass="21673">MSEPSTRPRRPLNPLIEAAFADVPVCASVVGAARVKDFAAAPTAVGVLASIPVGELPKVVRVLVHLKKTVFVNIDACPGLAQDRGAIDFLTEIGAQGVVSTRAALIDRAGALDMLTMQKVFVTDRSNLNRSLEGVGRSNPDLVEVMPAPIIPWMPEEARCVLSPFVAAGFVTDVAGVAHSLAMGAVAAATSDPGLWSLTRDRLRAGK</sequence>
<dbReference type="GO" id="GO:0001072">
    <property type="term" value="F:transcription antitermination factor activity, RNA binding"/>
    <property type="evidence" value="ECO:0007669"/>
    <property type="project" value="TreeGrafter"/>
</dbReference>
<dbReference type="InterPro" id="IPR013785">
    <property type="entry name" value="Aldolase_TIM"/>
</dbReference>
<proteinExistence type="predicted"/>